<evidence type="ECO:0000256" key="3">
    <source>
        <dbReference type="ARBA" id="ARBA00012438"/>
    </source>
</evidence>
<comment type="catalytic activity">
    <reaction evidence="1">
        <text>ATP + protein L-histidine = ADP + protein N-phospho-L-histidine.</text>
        <dbReference type="EC" id="2.7.13.3"/>
    </reaction>
</comment>
<evidence type="ECO:0000256" key="7">
    <source>
        <dbReference type="ARBA" id="ARBA00023012"/>
    </source>
</evidence>
<dbReference type="SMART" id="SM00387">
    <property type="entry name" value="HATPase_c"/>
    <property type="match status" value="1"/>
</dbReference>
<dbReference type="GeneID" id="98062999"/>
<dbReference type="KEGG" id="mpec:B9O19_01609"/>
<evidence type="ECO:0000256" key="10">
    <source>
        <dbReference type="PROSITE-ProRule" id="PRU00169"/>
    </source>
</evidence>
<dbReference type="InterPro" id="IPR003594">
    <property type="entry name" value="HATPase_dom"/>
</dbReference>
<evidence type="ECO:0000256" key="8">
    <source>
        <dbReference type="ARBA" id="ARBA00024867"/>
    </source>
</evidence>
<keyword evidence="11" id="KW-0472">Membrane</keyword>
<feature type="domain" description="Histidine kinase" evidence="12">
    <location>
        <begin position="580"/>
        <end position="801"/>
    </location>
</feature>
<evidence type="ECO:0000256" key="1">
    <source>
        <dbReference type="ARBA" id="ARBA00000085"/>
    </source>
</evidence>
<dbReference type="SUPFAM" id="SSF47384">
    <property type="entry name" value="Homodimeric domain of signal transducing histidine kinase"/>
    <property type="match status" value="1"/>
</dbReference>
<dbReference type="EMBL" id="CP020991">
    <property type="protein sequence ID" value="AUO19766.1"/>
    <property type="molecule type" value="Genomic_DNA"/>
</dbReference>
<keyword evidence="11" id="KW-0812">Transmembrane</keyword>
<comment type="function">
    <text evidence="8">May play the central regulatory role in sporulation. It may be an element of the effector pathway responsible for the activation of sporulation genes in response to nutritional stress. Spo0A may act in concert with spo0H (a sigma factor) to control the expression of some genes that are critical to the sporulation process.</text>
</comment>
<dbReference type="InterPro" id="IPR001789">
    <property type="entry name" value="Sig_transdc_resp-reg_receiver"/>
</dbReference>
<gene>
    <name evidence="14" type="ORF">B9O19_01609</name>
</gene>
<dbReference type="InterPro" id="IPR036890">
    <property type="entry name" value="HATPase_C_sf"/>
</dbReference>
<dbReference type="PANTHER" id="PTHR45339">
    <property type="entry name" value="HYBRID SIGNAL TRANSDUCTION HISTIDINE KINASE J"/>
    <property type="match status" value="1"/>
</dbReference>
<evidence type="ECO:0000313" key="14">
    <source>
        <dbReference type="EMBL" id="AUO19766.1"/>
    </source>
</evidence>
<dbReference type="Gene3D" id="3.40.190.10">
    <property type="entry name" value="Periplasmic binding protein-like II"/>
    <property type="match status" value="4"/>
</dbReference>
<keyword evidence="5 10" id="KW-0597">Phosphoprotein</keyword>
<evidence type="ECO:0000259" key="12">
    <source>
        <dbReference type="PROSITE" id="PS50109"/>
    </source>
</evidence>
<reference evidence="14 15" key="1">
    <citation type="submission" date="2017-04" db="EMBL/GenBank/DDBJ databases">
        <title>Monoglobus pectinilyticus 14 draft genome.</title>
        <authorList>
            <person name="Kim C."/>
            <person name="Rosendale D.I."/>
            <person name="Kelly W.J."/>
            <person name="Tannock G.W."/>
            <person name="Patchett M.L."/>
            <person name="Jordens J.Z."/>
        </authorList>
    </citation>
    <scope>NUCLEOTIDE SEQUENCE [LARGE SCALE GENOMIC DNA]</scope>
    <source>
        <strain evidence="14 15">14</strain>
    </source>
</reference>
<keyword evidence="11" id="KW-1133">Transmembrane helix</keyword>
<evidence type="ECO:0000256" key="2">
    <source>
        <dbReference type="ARBA" id="ARBA00006402"/>
    </source>
</evidence>
<dbReference type="PROSITE" id="PS50110">
    <property type="entry name" value="RESPONSE_REGULATORY"/>
    <property type="match status" value="1"/>
</dbReference>
<comment type="similarity">
    <text evidence="2">In the N-terminal section; belongs to the phytochrome family.</text>
</comment>
<organism evidence="14 15">
    <name type="scientific">Monoglobus pectinilyticus</name>
    <dbReference type="NCBI Taxonomy" id="1981510"/>
    <lineage>
        <taxon>Bacteria</taxon>
        <taxon>Bacillati</taxon>
        <taxon>Bacillota</taxon>
        <taxon>Clostridia</taxon>
        <taxon>Monoglobales</taxon>
        <taxon>Monoglobaceae</taxon>
        <taxon>Monoglobus</taxon>
    </lineage>
</organism>
<dbReference type="Gene3D" id="3.40.50.2300">
    <property type="match status" value="1"/>
</dbReference>
<dbReference type="RefSeq" id="WP_102365942.1">
    <property type="nucleotide sequence ID" value="NZ_CP020991.1"/>
</dbReference>
<dbReference type="Proteomes" id="UP000235589">
    <property type="component" value="Chromosome"/>
</dbReference>
<evidence type="ECO:0000256" key="11">
    <source>
        <dbReference type="SAM" id="Phobius"/>
    </source>
</evidence>
<dbReference type="EC" id="2.7.13.3" evidence="3"/>
<evidence type="ECO:0000256" key="4">
    <source>
        <dbReference type="ARBA" id="ARBA00018672"/>
    </source>
</evidence>
<dbReference type="Pfam" id="PF02518">
    <property type="entry name" value="HATPase_c"/>
    <property type="match status" value="1"/>
</dbReference>
<dbReference type="Gene3D" id="1.10.287.130">
    <property type="match status" value="1"/>
</dbReference>
<dbReference type="GO" id="GO:0000155">
    <property type="term" value="F:phosphorelay sensor kinase activity"/>
    <property type="evidence" value="ECO:0007669"/>
    <property type="project" value="InterPro"/>
</dbReference>
<dbReference type="SUPFAM" id="SSF55874">
    <property type="entry name" value="ATPase domain of HSP90 chaperone/DNA topoisomerase II/histidine kinase"/>
    <property type="match status" value="1"/>
</dbReference>
<dbReference type="PROSITE" id="PS50109">
    <property type="entry name" value="HIS_KIN"/>
    <property type="match status" value="1"/>
</dbReference>
<name>A0A2K9P3D7_9FIRM</name>
<feature type="transmembrane region" description="Helical" evidence="11">
    <location>
        <begin position="530"/>
        <end position="553"/>
    </location>
</feature>
<dbReference type="InterPro" id="IPR001638">
    <property type="entry name" value="Solute-binding_3/MltF_N"/>
</dbReference>
<dbReference type="PANTHER" id="PTHR45339:SF1">
    <property type="entry name" value="HYBRID SIGNAL TRANSDUCTION HISTIDINE KINASE J"/>
    <property type="match status" value="1"/>
</dbReference>
<dbReference type="InterPro" id="IPR011006">
    <property type="entry name" value="CheY-like_superfamily"/>
</dbReference>
<dbReference type="SUPFAM" id="SSF52172">
    <property type="entry name" value="CheY-like"/>
    <property type="match status" value="1"/>
</dbReference>
<dbReference type="SMART" id="SM00388">
    <property type="entry name" value="HisKA"/>
    <property type="match status" value="1"/>
</dbReference>
<sequence length="954" mass="107480">MRDMKEQLSYCKKRHLFKFGDIHRVCKSVGAWAVILFIFLSYCPAVVAEDVEETVLTVAFPVSPGINEVYEDGTYGGCVYDWLREISKYTGWKYDIKTADESNDEATTELLDGMIEGKYDIMGGMFYQEEYEQYFNYPKYIMGSNYSLLMYQKDNSDIKGYDYNTLNGKRIGVFGKAASKIERLKKFIEYNNLTCELVYYDDRELYEKCIDSGDVDLIYGSDVYMKDGYNVAVKLDSDPYYLVTSKDKPELCEQLSKAMEEIYAANPNFAEELYNKYFPDKYINSITFTDEEDKFIKECGTLKVAVIRDRYPLFYESDGKKSGIVPECLKLISNRTNLDFEYVYADTYSELVEMAASGKADIIGAFMNDDTSADDLGLIRTAGYADLDSIILRNKQSFDKQDGLTMAVPETLSLKTTGKNDSIIRYPKYEDCMEAVNNGLADYTRMPASFIEGFYTKDYYANMTIVADTNIQETLTLAMKAPANVQMYSVLSKAVNSFNDEDKAHIVSQPNLSLPDGVVTLKTVLYTNPVLVIGICVGFVFILSLMAVLFIFYSMRTKMMAVKLEKAEETSRAKSDFLSRMSHEIRTPMNAIIGLTNLAILSRDATPALKEDLNKIDSSAKFLLSILNDVLDMSKIESKKMTVENLPFDMYELIEQIKIMFVPQISEKNLNFDVTCELEDTCYLGDKMRINQVLANLMSNACKFTDRGGSVWLSVTESRINENKSKLKFSVKDTGVGINEKDIDRVFNSFEQAEGSNLRAPGTGLGLSISSSLVSLMGGDLKVKSEPGKGSEFYFIIELPIYSGKLSEPNNVADKTKNIVLDENILKNMRVLLAEDNDINAEIATELLKMKQISVDRAPNGQEAVNMFAKSSDGEYSAILMDINMPEKDGLTAAAEIRKMNRKDSAEVPILAMTANTFKEDREKAAEAGMTGFLPKPFDAEQLYKTLTDSILKK</sequence>
<evidence type="ECO:0000256" key="5">
    <source>
        <dbReference type="ARBA" id="ARBA00022553"/>
    </source>
</evidence>
<dbReference type="SMART" id="SM00062">
    <property type="entry name" value="PBPb"/>
    <property type="match status" value="1"/>
</dbReference>
<feature type="domain" description="Response regulatory" evidence="13">
    <location>
        <begin position="830"/>
        <end position="951"/>
    </location>
</feature>
<evidence type="ECO:0000259" key="13">
    <source>
        <dbReference type="PROSITE" id="PS50110"/>
    </source>
</evidence>
<keyword evidence="7" id="KW-0902">Two-component regulatory system</keyword>
<dbReference type="SMART" id="SM00448">
    <property type="entry name" value="REC"/>
    <property type="match status" value="1"/>
</dbReference>
<dbReference type="Pfam" id="PF00497">
    <property type="entry name" value="SBP_bac_3"/>
    <property type="match status" value="1"/>
</dbReference>
<keyword evidence="6 14" id="KW-0808">Transferase</keyword>
<keyword evidence="6 14" id="KW-0418">Kinase</keyword>
<dbReference type="InterPro" id="IPR003661">
    <property type="entry name" value="HisK_dim/P_dom"/>
</dbReference>
<dbReference type="Gene3D" id="3.30.565.10">
    <property type="entry name" value="Histidine kinase-like ATPase, C-terminal domain"/>
    <property type="match status" value="1"/>
</dbReference>
<dbReference type="FunFam" id="3.30.565.10:FF:000010">
    <property type="entry name" value="Sensor histidine kinase RcsC"/>
    <property type="match status" value="1"/>
</dbReference>
<dbReference type="CDD" id="cd17546">
    <property type="entry name" value="REC_hyHK_CKI1_RcsC-like"/>
    <property type="match status" value="1"/>
</dbReference>
<protein>
    <recommendedName>
        <fullName evidence="9">Circadian input-output histidine kinase CikA</fullName>
        <ecNumber evidence="3">2.7.13.3</ecNumber>
    </recommendedName>
    <alternativeName>
        <fullName evidence="4">Stage 0 sporulation protein A homolog</fullName>
    </alternativeName>
</protein>
<accession>A0A2K9P3D7</accession>
<dbReference type="SUPFAM" id="SSF53850">
    <property type="entry name" value="Periplasmic binding protein-like II"/>
    <property type="match status" value="2"/>
</dbReference>
<dbReference type="OrthoDB" id="9810305at2"/>
<keyword evidence="15" id="KW-1185">Reference proteome</keyword>
<dbReference type="AlphaFoldDB" id="A0A2K9P3D7"/>
<dbReference type="Pfam" id="PF00512">
    <property type="entry name" value="HisKA"/>
    <property type="match status" value="1"/>
</dbReference>
<proteinExistence type="inferred from homology"/>
<dbReference type="CDD" id="cd00082">
    <property type="entry name" value="HisKA"/>
    <property type="match status" value="1"/>
</dbReference>
<dbReference type="Pfam" id="PF00072">
    <property type="entry name" value="Response_reg"/>
    <property type="match status" value="1"/>
</dbReference>
<evidence type="ECO:0000256" key="9">
    <source>
        <dbReference type="ARBA" id="ARBA00074306"/>
    </source>
</evidence>
<evidence type="ECO:0000256" key="6">
    <source>
        <dbReference type="ARBA" id="ARBA00022777"/>
    </source>
</evidence>
<dbReference type="InterPro" id="IPR005467">
    <property type="entry name" value="His_kinase_dom"/>
</dbReference>
<dbReference type="InterPro" id="IPR036097">
    <property type="entry name" value="HisK_dim/P_sf"/>
</dbReference>
<evidence type="ECO:0000313" key="15">
    <source>
        <dbReference type="Proteomes" id="UP000235589"/>
    </source>
</evidence>
<dbReference type="PRINTS" id="PR00344">
    <property type="entry name" value="BCTRLSENSOR"/>
</dbReference>
<feature type="modified residue" description="4-aspartylphosphate" evidence="10">
    <location>
        <position position="882"/>
    </location>
</feature>
<dbReference type="InterPro" id="IPR004358">
    <property type="entry name" value="Sig_transdc_His_kin-like_C"/>
</dbReference>